<dbReference type="PANTHER" id="PTHR43553">
    <property type="entry name" value="HEAVY METAL TRANSPORTER"/>
    <property type="match status" value="1"/>
</dbReference>
<evidence type="ECO:0000256" key="2">
    <source>
        <dbReference type="ARBA" id="ARBA00022448"/>
    </source>
</evidence>
<dbReference type="GO" id="GO:0043190">
    <property type="term" value="C:ATP-binding cassette (ABC) transporter complex"/>
    <property type="evidence" value="ECO:0007669"/>
    <property type="project" value="TreeGrafter"/>
</dbReference>
<reference evidence="6 7" key="1">
    <citation type="journal article" date="2023" name="J. Phycol.">
        <title>Chrysosporum ovalisporum is synonymous with the true-branching cyanobacterium Umezakia natans (Nostocales/Aphanizomenonaceae).</title>
        <authorList>
            <person name="McGregor G.B."/>
            <person name="Sendall B.C."/>
            <person name="Niiyama Y."/>
            <person name="Tuji A."/>
            <person name="Willis A."/>
        </authorList>
    </citation>
    <scope>NUCLEOTIDE SEQUENCE [LARGE SCALE GENOMIC DNA]</scope>
    <source>
        <strain evidence="6 7">ANA360D</strain>
    </source>
</reference>
<dbReference type="CDD" id="cd03225">
    <property type="entry name" value="ABC_cobalt_CbiO_domain1"/>
    <property type="match status" value="1"/>
</dbReference>
<sequence length="254" mass="28181">MKSLTFEPQFPRHHDDPKVIEVENLVYAYGKQEPVLQEISLTLNAGDRVGLMGATGSGKSTLLENLIGLKQPRKGKILINGIPIEPKTLPQVRRYIGFGFQDANDQLFMPTILEDITFGPRNYGVPPAVAIDRGRELLRDFGLEAYANRSAHELSGGQRRLAALAAILALDPKILILDEPTNGLDPAWRRHLAQVLLRLPVQVMLIASHELHWLGKVTKRALVLAGGRIQVDGEIQPLLQEEHTLNRLGLPVGW</sequence>
<dbReference type="Proteomes" id="UP001159387">
    <property type="component" value="Unassembled WGS sequence"/>
</dbReference>
<dbReference type="PANTHER" id="PTHR43553:SF24">
    <property type="entry name" value="ENERGY-COUPLING FACTOR TRANSPORTER ATP-BINDING PROTEIN ECFA1"/>
    <property type="match status" value="1"/>
</dbReference>
<keyword evidence="4 6" id="KW-0067">ATP-binding</keyword>
<keyword evidence="3" id="KW-0547">Nucleotide-binding</keyword>
<dbReference type="AlphaFoldDB" id="A0AA43KBJ7"/>
<keyword evidence="7" id="KW-1185">Reference proteome</keyword>
<evidence type="ECO:0000256" key="1">
    <source>
        <dbReference type="ARBA" id="ARBA00005417"/>
    </source>
</evidence>
<evidence type="ECO:0000313" key="7">
    <source>
        <dbReference type="Proteomes" id="UP001159387"/>
    </source>
</evidence>
<dbReference type="PROSITE" id="PS00211">
    <property type="entry name" value="ABC_TRANSPORTER_1"/>
    <property type="match status" value="1"/>
</dbReference>
<dbReference type="InterPro" id="IPR003439">
    <property type="entry name" value="ABC_transporter-like_ATP-bd"/>
</dbReference>
<protein>
    <submittedName>
        <fullName evidence="6">ATP-binding cassette domain-containing protein</fullName>
    </submittedName>
</protein>
<evidence type="ECO:0000256" key="4">
    <source>
        <dbReference type="ARBA" id="ARBA00022840"/>
    </source>
</evidence>
<dbReference type="PROSITE" id="PS50893">
    <property type="entry name" value="ABC_TRANSPORTER_2"/>
    <property type="match status" value="1"/>
</dbReference>
<dbReference type="GO" id="GO:0042626">
    <property type="term" value="F:ATPase-coupled transmembrane transporter activity"/>
    <property type="evidence" value="ECO:0007669"/>
    <property type="project" value="TreeGrafter"/>
</dbReference>
<dbReference type="InterPro" id="IPR003593">
    <property type="entry name" value="AAA+_ATPase"/>
</dbReference>
<dbReference type="GO" id="GO:0016887">
    <property type="term" value="F:ATP hydrolysis activity"/>
    <property type="evidence" value="ECO:0007669"/>
    <property type="project" value="InterPro"/>
</dbReference>
<accession>A0AA43KBJ7</accession>
<name>A0AA43KBJ7_9CYAN</name>
<feature type="domain" description="ABC transporter" evidence="5">
    <location>
        <begin position="20"/>
        <end position="251"/>
    </location>
</feature>
<evidence type="ECO:0000259" key="5">
    <source>
        <dbReference type="PROSITE" id="PS50893"/>
    </source>
</evidence>
<dbReference type="Pfam" id="PF00005">
    <property type="entry name" value="ABC_tran"/>
    <property type="match status" value="1"/>
</dbReference>
<keyword evidence="2" id="KW-0813">Transport</keyword>
<dbReference type="SUPFAM" id="SSF52540">
    <property type="entry name" value="P-loop containing nucleoside triphosphate hydrolases"/>
    <property type="match status" value="1"/>
</dbReference>
<evidence type="ECO:0000313" key="6">
    <source>
        <dbReference type="EMBL" id="MDH6060522.1"/>
    </source>
</evidence>
<evidence type="ECO:0000256" key="3">
    <source>
        <dbReference type="ARBA" id="ARBA00022741"/>
    </source>
</evidence>
<dbReference type="Gene3D" id="3.40.50.300">
    <property type="entry name" value="P-loop containing nucleotide triphosphate hydrolases"/>
    <property type="match status" value="1"/>
</dbReference>
<dbReference type="GO" id="GO:0005524">
    <property type="term" value="F:ATP binding"/>
    <property type="evidence" value="ECO:0007669"/>
    <property type="project" value="UniProtKB-KW"/>
</dbReference>
<organism evidence="6 7">
    <name type="scientific">Chrysosporum bergii ANA360D</name>
    <dbReference type="NCBI Taxonomy" id="617107"/>
    <lineage>
        <taxon>Bacteria</taxon>
        <taxon>Bacillati</taxon>
        <taxon>Cyanobacteriota</taxon>
        <taxon>Cyanophyceae</taxon>
        <taxon>Nostocales</taxon>
        <taxon>Nodulariaceae</taxon>
        <taxon>Chrysosporum</taxon>
    </lineage>
</organism>
<comment type="similarity">
    <text evidence="1">Belongs to the ABC transporter superfamily.</text>
</comment>
<dbReference type="SMART" id="SM00382">
    <property type="entry name" value="AAA"/>
    <property type="match status" value="1"/>
</dbReference>
<dbReference type="EMBL" id="JANQDH010000053">
    <property type="protein sequence ID" value="MDH6060522.1"/>
    <property type="molecule type" value="Genomic_DNA"/>
</dbReference>
<dbReference type="InterPro" id="IPR015856">
    <property type="entry name" value="ABC_transpr_CbiO/EcfA_su"/>
</dbReference>
<dbReference type="InterPro" id="IPR017871">
    <property type="entry name" value="ABC_transporter-like_CS"/>
</dbReference>
<dbReference type="RefSeq" id="WP_280654538.1">
    <property type="nucleotide sequence ID" value="NZ_JANQDH010000053.1"/>
</dbReference>
<dbReference type="InterPro" id="IPR050095">
    <property type="entry name" value="ECF_ABC_transporter_ATP-bd"/>
</dbReference>
<comment type="caution">
    <text evidence="6">The sequence shown here is derived from an EMBL/GenBank/DDBJ whole genome shotgun (WGS) entry which is preliminary data.</text>
</comment>
<gene>
    <name evidence="6" type="ORF">NWP17_08735</name>
</gene>
<dbReference type="InterPro" id="IPR027417">
    <property type="entry name" value="P-loop_NTPase"/>
</dbReference>
<proteinExistence type="inferred from homology"/>